<gene>
    <name evidence="1" type="ORF">OD459_06390</name>
</gene>
<dbReference type="Proteomes" id="UP001163104">
    <property type="component" value="Chromosome"/>
</dbReference>
<organism evidence="1 2">
    <name type="scientific">Cytobacillus firmus</name>
    <name type="common">Bacillus firmus</name>
    <dbReference type="NCBI Taxonomy" id="1399"/>
    <lineage>
        <taxon>Bacteria</taxon>
        <taxon>Bacillati</taxon>
        <taxon>Bacillota</taxon>
        <taxon>Bacilli</taxon>
        <taxon>Bacillales</taxon>
        <taxon>Bacillaceae</taxon>
        <taxon>Cytobacillus</taxon>
    </lineage>
</organism>
<dbReference type="GO" id="GO:0043937">
    <property type="term" value="P:regulation of sporulation"/>
    <property type="evidence" value="ECO:0007669"/>
    <property type="project" value="InterPro"/>
</dbReference>
<sequence>MCRFCRELRKKIKFYRKVLLETGLRKGLDDPETIRNSQSLDKLIFKYQSKCR</sequence>
<accession>A0AA46P4B9</accession>
<dbReference type="InterPro" id="IPR036638">
    <property type="entry name" value="HLH_DNA-bd_sf"/>
</dbReference>
<dbReference type="SUPFAM" id="SSF140500">
    <property type="entry name" value="BAS1536-like"/>
    <property type="match status" value="1"/>
</dbReference>
<dbReference type="RefSeq" id="WP_019381530.1">
    <property type="nucleotide sequence ID" value="NZ_CP107027.1"/>
</dbReference>
<name>A0AA46P4B9_CYTFI</name>
<proteinExistence type="predicted"/>
<dbReference type="InterPro" id="IPR037208">
    <property type="entry name" value="Spo0E-like_sf"/>
</dbReference>
<dbReference type="Pfam" id="PF09388">
    <property type="entry name" value="SpoOE-like"/>
    <property type="match status" value="1"/>
</dbReference>
<protein>
    <submittedName>
        <fullName evidence="1">Aspartyl-phosphate phosphatase Spo0E family protein</fullName>
    </submittedName>
</protein>
<dbReference type="InterPro" id="IPR018540">
    <property type="entry name" value="Spo0E-like"/>
</dbReference>
<dbReference type="Gene3D" id="4.10.280.10">
    <property type="entry name" value="Helix-loop-helix DNA-binding domain"/>
    <property type="match status" value="1"/>
</dbReference>
<evidence type="ECO:0000313" key="1">
    <source>
        <dbReference type="EMBL" id="UYG96656.1"/>
    </source>
</evidence>
<evidence type="ECO:0000313" key="2">
    <source>
        <dbReference type="Proteomes" id="UP001163104"/>
    </source>
</evidence>
<dbReference type="GO" id="GO:0046983">
    <property type="term" value="F:protein dimerization activity"/>
    <property type="evidence" value="ECO:0007669"/>
    <property type="project" value="InterPro"/>
</dbReference>
<dbReference type="EMBL" id="CP107027">
    <property type="protein sequence ID" value="UYG96656.1"/>
    <property type="molecule type" value="Genomic_DNA"/>
</dbReference>
<dbReference type="AlphaFoldDB" id="A0AA46P4B9"/>
<reference evidence="1" key="1">
    <citation type="submission" date="2022-10" db="EMBL/GenBank/DDBJ databases">
        <title>Mechanism of multi-heavy metal repair in Cytobacillus Firmus M7.</title>
        <authorList>
            <person name="Li X."/>
            <person name="Yu C."/>
        </authorList>
    </citation>
    <scope>NUCLEOTIDE SEQUENCE</scope>
    <source>
        <strain evidence="1">M7</strain>
    </source>
</reference>